<keyword evidence="3 6" id="KW-0812">Transmembrane</keyword>
<dbReference type="EMBL" id="QUAJ01000014">
    <property type="protein sequence ID" value="REI40967.1"/>
    <property type="molecule type" value="Genomic_DNA"/>
</dbReference>
<dbReference type="PANTHER" id="PTHR33529">
    <property type="entry name" value="SLR0882 PROTEIN-RELATED"/>
    <property type="match status" value="1"/>
</dbReference>
<dbReference type="Proteomes" id="UP000263486">
    <property type="component" value="Unassembled WGS sequence"/>
</dbReference>
<reference evidence="7 8" key="1">
    <citation type="submission" date="2018-08" db="EMBL/GenBank/DDBJ databases">
        <title>Draft genome sequence of Psychrilyobacter sp. strain SD5 isolated from Black Sea water.</title>
        <authorList>
            <person name="Yadav S."/>
            <person name="Villanueva L."/>
            <person name="Damste J.S.S."/>
        </authorList>
    </citation>
    <scope>NUCLEOTIDE SEQUENCE [LARGE SCALE GENOMIC DNA]</scope>
    <source>
        <strain evidence="7 8">SD5</strain>
    </source>
</reference>
<evidence type="ECO:0000256" key="5">
    <source>
        <dbReference type="ARBA" id="ARBA00023136"/>
    </source>
</evidence>
<organism evidence="7 8">
    <name type="scientific">Psychrilyobacter piezotolerans</name>
    <dbReference type="NCBI Taxonomy" id="2293438"/>
    <lineage>
        <taxon>Bacteria</taxon>
        <taxon>Fusobacteriati</taxon>
        <taxon>Fusobacteriota</taxon>
        <taxon>Fusobacteriia</taxon>
        <taxon>Fusobacteriales</taxon>
        <taxon>Fusobacteriaceae</taxon>
        <taxon>Psychrilyobacter</taxon>
    </lineage>
</organism>
<keyword evidence="8" id="KW-1185">Reference proteome</keyword>
<name>A0ABX9KHI4_9FUSO</name>
<evidence type="ECO:0000256" key="4">
    <source>
        <dbReference type="ARBA" id="ARBA00022989"/>
    </source>
</evidence>
<feature type="transmembrane region" description="Helical" evidence="6">
    <location>
        <begin position="280"/>
        <end position="298"/>
    </location>
</feature>
<feature type="transmembrane region" description="Helical" evidence="6">
    <location>
        <begin position="99"/>
        <end position="117"/>
    </location>
</feature>
<evidence type="ECO:0000313" key="8">
    <source>
        <dbReference type="Proteomes" id="UP000263486"/>
    </source>
</evidence>
<proteinExistence type="predicted"/>
<accession>A0ABX9KHI4</accession>
<dbReference type="PANTHER" id="PTHR33529:SF6">
    <property type="entry name" value="YJGP_YJGQ FAMILY PERMEASE"/>
    <property type="match status" value="1"/>
</dbReference>
<feature type="transmembrane region" description="Helical" evidence="6">
    <location>
        <begin position="53"/>
        <end position="78"/>
    </location>
</feature>
<feature type="transmembrane region" description="Helical" evidence="6">
    <location>
        <begin position="335"/>
        <end position="357"/>
    </location>
</feature>
<dbReference type="InterPro" id="IPR005495">
    <property type="entry name" value="LptG/LptF_permease"/>
</dbReference>
<evidence type="ECO:0000256" key="3">
    <source>
        <dbReference type="ARBA" id="ARBA00022692"/>
    </source>
</evidence>
<evidence type="ECO:0000256" key="2">
    <source>
        <dbReference type="ARBA" id="ARBA00022475"/>
    </source>
</evidence>
<comment type="subcellular location">
    <subcellularLocation>
        <location evidence="1">Cell membrane</location>
        <topology evidence="1">Multi-pass membrane protein</topology>
    </subcellularLocation>
</comment>
<feature type="transmembrane region" description="Helical" evidence="6">
    <location>
        <begin position="12"/>
        <end position="33"/>
    </location>
</feature>
<evidence type="ECO:0000256" key="6">
    <source>
        <dbReference type="SAM" id="Phobius"/>
    </source>
</evidence>
<gene>
    <name evidence="7" type="ORF">DYH56_09055</name>
</gene>
<feature type="transmembrane region" description="Helical" evidence="6">
    <location>
        <begin position="310"/>
        <end position="329"/>
    </location>
</feature>
<evidence type="ECO:0000313" key="7">
    <source>
        <dbReference type="EMBL" id="REI40967.1"/>
    </source>
</evidence>
<keyword evidence="4 6" id="KW-1133">Transmembrane helix</keyword>
<sequence>MKIIDKYLFNQLKMPVLFGISLFTFIFLIELMVKMMESILVKRVPALDMLHLLTYYIPPILSQTIPMGFFLGVMITYNKLTSTSESVAMVSIGMSLNKILKVPFFMSVGIFFLTIFLQEKIIPESFVRAETLGVKIATETPSFQLTEKTFLENVGEYSIYIDTLDPKTNQAKDVVIFQKSEKDIYPNVMLADRTTWKDGAMTLEDATFYQLDEEGKEKLRGSFKSQVHPLTSFLSDFDVEIKEIDTMSAVMLLKNIKKIKENKSAAEEILPYRVELQKKLASPFSAVFLGILGVLFSLGHHRSGKSVSYGLSMAVIFIYITLFNVAVVLSSKGTINPVIAIWFPNLLLAGLTGIMYIKKARRG</sequence>
<comment type="caution">
    <text evidence="7">The sequence shown here is derived from an EMBL/GenBank/DDBJ whole genome shotgun (WGS) entry which is preliminary data.</text>
</comment>
<dbReference type="Pfam" id="PF03739">
    <property type="entry name" value="LptF_LptG"/>
    <property type="match status" value="1"/>
</dbReference>
<dbReference type="RefSeq" id="WP_114642525.1">
    <property type="nucleotide sequence ID" value="NZ_JAACIO010000010.1"/>
</dbReference>
<keyword evidence="2" id="KW-1003">Cell membrane</keyword>
<keyword evidence="5 6" id="KW-0472">Membrane</keyword>
<protein>
    <submittedName>
        <fullName evidence="7">LptF/LptG family permease</fullName>
    </submittedName>
</protein>
<evidence type="ECO:0000256" key="1">
    <source>
        <dbReference type="ARBA" id="ARBA00004651"/>
    </source>
</evidence>